<dbReference type="Proteomes" id="UP000186817">
    <property type="component" value="Unassembled WGS sequence"/>
</dbReference>
<gene>
    <name evidence="3" type="ORF">AK812_SmicGene21132</name>
</gene>
<dbReference type="OrthoDB" id="431521at2759"/>
<feature type="compositionally biased region" description="Gly residues" evidence="2">
    <location>
        <begin position="275"/>
        <end position="284"/>
    </location>
</feature>
<protein>
    <submittedName>
        <fullName evidence="3">Uncharacterized protein</fullName>
    </submittedName>
</protein>
<proteinExistence type="predicted"/>
<sequence>MAPHVLLPREPRAGSLRDRASSPHRAPLWRLWVLFIYIFMPTWKSTMLLDYVELGESLASPPNHDFPDLSTVPTKRKVGDWWMYAEDLLGPPVKSWSMLMEYASHPTHEVQVLGLAAMGWRTSSLLAAMAVHAQEEPLLQRQIVQGLTGLVAQTRQHIQERRERSFAVLAGPYLDSISSQVADFAGSPDAPPPPGAEEWARGMSNTLWLLYREEGLCSEMLDEADMEGLCSSSSDEDITGDEAGMVQRDKPKRKWLADDGPSRRRRQPPPRPRDGGGAGDGGRGAPKPKTMPLARSRCSSERVNLMEVARTRESNRAAKAKAMPAMVPGRPDVRDERASGSRGPMEVRSGMTLASAVDTWLLVLGIKDIDEEEDGFLPDRVAGSIRETFMGYNGQDRLTMALAFTRVVQGLLSSVGHILETAARSGDVPPATAATTADAAPATGRGADDREQVEVEVEADDDEESYYMQVAMTPVWLGTLEKLQQQLEEQPKWTRALNIRYLLSWLDHRHTNTRDGYWLGHSTGRAAELLALLAAFMEEGVELPQGSELQEGWARDWGLRLAGFLPVQPGSRMAMGRGPLAEPPIMCFHRPIPDELLYSDSEDNAPTLPMPGTRCVEVPPTLDDLLETEEEEQRLRRLEEECREEEILREEARVARDTAYLSSLQEGTEGKRKRKVMVVEISSGSADRPRVARCVRVPLEDDDIATMQVRMWRDDEEDQDEVETIPFHASSLKPVGVSEVEVPGQHQQEEVEGQCDGAGEGLAALQFETYIQVYERWAQGLMSSGDVLRLHGRDALDLMECQWAVQADTLMEPSRVAELDRGAPTNSWVTPAPALAVALFAGLLAETQRPECRRDGNEGMLNMGAFTLILPWSACEQIMEIRGALERYLRHWLQHPTALCPRLSAELTTAISDFLRHSAETKQS</sequence>
<evidence type="ECO:0000256" key="1">
    <source>
        <dbReference type="SAM" id="Coils"/>
    </source>
</evidence>
<feature type="compositionally biased region" description="Low complexity" evidence="2">
    <location>
        <begin position="429"/>
        <end position="445"/>
    </location>
</feature>
<evidence type="ECO:0000313" key="3">
    <source>
        <dbReference type="EMBL" id="OLP96629.1"/>
    </source>
</evidence>
<feature type="region of interest" description="Disordered" evidence="2">
    <location>
        <begin position="313"/>
        <end position="347"/>
    </location>
</feature>
<organism evidence="3 4">
    <name type="scientific">Symbiodinium microadriaticum</name>
    <name type="common">Dinoflagellate</name>
    <name type="synonym">Zooxanthella microadriatica</name>
    <dbReference type="NCBI Taxonomy" id="2951"/>
    <lineage>
        <taxon>Eukaryota</taxon>
        <taxon>Sar</taxon>
        <taxon>Alveolata</taxon>
        <taxon>Dinophyceae</taxon>
        <taxon>Suessiales</taxon>
        <taxon>Symbiodiniaceae</taxon>
        <taxon>Symbiodinium</taxon>
    </lineage>
</organism>
<evidence type="ECO:0000256" key="2">
    <source>
        <dbReference type="SAM" id="MobiDB-lite"/>
    </source>
</evidence>
<dbReference type="InterPro" id="IPR049225">
    <property type="entry name" value="DUF6822"/>
</dbReference>
<feature type="region of interest" description="Disordered" evidence="2">
    <location>
        <begin position="426"/>
        <end position="452"/>
    </location>
</feature>
<evidence type="ECO:0000313" key="4">
    <source>
        <dbReference type="Proteomes" id="UP000186817"/>
    </source>
</evidence>
<reference evidence="3 4" key="1">
    <citation type="submission" date="2016-02" db="EMBL/GenBank/DDBJ databases">
        <title>Genome analysis of coral dinoflagellate symbionts highlights evolutionary adaptations to a symbiotic lifestyle.</title>
        <authorList>
            <person name="Aranda M."/>
            <person name="Li Y."/>
            <person name="Liew Y.J."/>
            <person name="Baumgarten S."/>
            <person name="Simakov O."/>
            <person name="Wilson M."/>
            <person name="Piel J."/>
            <person name="Ashoor H."/>
            <person name="Bougouffa S."/>
            <person name="Bajic V.B."/>
            <person name="Ryu T."/>
            <person name="Ravasi T."/>
            <person name="Bayer T."/>
            <person name="Micklem G."/>
            <person name="Kim H."/>
            <person name="Bhak J."/>
            <person name="Lajeunesse T.C."/>
            <person name="Voolstra C.R."/>
        </authorList>
    </citation>
    <scope>NUCLEOTIDE SEQUENCE [LARGE SCALE GENOMIC DNA]</scope>
    <source>
        <strain evidence="3 4">CCMP2467</strain>
    </source>
</reference>
<feature type="coiled-coil region" evidence="1">
    <location>
        <begin position="625"/>
        <end position="655"/>
    </location>
</feature>
<comment type="caution">
    <text evidence="3">The sequence shown here is derived from an EMBL/GenBank/DDBJ whole genome shotgun (WGS) entry which is preliminary data.</text>
</comment>
<dbReference type="Pfam" id="PF20708">
    <property type="entry name" value="DUF6822"/>
    <property type="match status" value="1"/>
</dbReference>
<keyword evidence="1" id="KW-0175">Coiled coil</keyword>
<keyword evidence="4" id="KW-1185">Reference proteome</keyword>
<accession>A0A1Q9DNA2</accession>
<dbReference type="EMBL" id="LSRX01000460">
    <property type="protein sequence ID" value="OLP96629.1"/>
    <property type="molecule type" value="Genomic_DNA"/>
</dbReference>
<feature type="region of interest" description="Disordered" evidence="2">
    <location>
        <begin position="227"/>
        <end position="298"/>
    </location>
</feature>
<dbReference type="AlphaFoldDB" id="A0A1Q9DNA2"/>
<name>A0A1Q9DNA2_SYMMI</name>